<feature type="transmembrane region" description="Helical" evidence="7">
    <location>
        <begin position="225"/>
        <end position="251"/>
    </location>
</feature>
<feature type="transmembrane region" description="Helical" evidence="7">
    <location>
        <begin position="389"/>
        <end position="413"/>
    </location>
</feature>
<keyword evidence="2" id="KW-0813">Transport</keyword>
<feature type="domain" description="Major facilitator superfamily (MFS) profile" evidence="8">
    <location>
        <begin position="1"/>
        <end position="417"/>
    </location>
</feature>
<dbReference type="Proteomes" id="UP000502248">
    <property type="component" value="Chromosome"/>
</dbReference>
<dbReference type="KEGG" id="cheb:HH215_27295"/>
<comment type="subcellular location">
    <subcellularLocation>
        <location evidence="1">Cell membrane</location>
        <topology evidence="1">Multi-pass membrane protein</topology>
    </subcellularLocation>
</comment>
<feature type="transmembrane region" description="Helical" evidence="7">
    <location>
        <begin position="305"/>
        <end position="321"/>
    </location>
</feature>
<feature type="transmembrane region" description="Helical" evidence="7">
    <location>
        <begin position="99"/>
        <end position="117"/>
    </location>
</feature>
<keyword evidence="3" id="KW-1003">Cell membrane</keyword>
<dbReference type="GO" id="GO:0022857">
    <property type="term" value="F:transmembrane transporter activity"/>
    <property type="evidence" value="ECO:0007669"/>
    <property type="project" value="InterPro"/>
</dbReference>
<dbReference type="AlphaFoldDB" id="A0A7Z2VNY7"/>
<evidence type="ECO:0000313" key="10">
    <source>
        <dbReference type="Proteomes" id="UP000502248"/>
    </source>
</evidence>
<name>A0A7Z2VNY7_9BACL</name>
<dbReference type="InterPro" id="IPR011701">
    <property type="entry name" value="MFS"/>
</dbReference>
<dbReference type="CDD" id="cd17329">
    <property type="entry name" value="MFS_MdtH_MDR_like"/>
    <property type="match status" value="1"/>
</dbReference>
<dbReference type="InterPro" id="IPR020846">
    <property type="entry name" value="MFS_dom"/>
</dbReference>
<dbReference type="InterPro" id="IPR005829">
    <property type="entry name" value="Sugar_transporter_CS"/>
</dbReference>
<dbReference type="Pfam" id="PF07690">
    <property type="entry name" value="MFS_1"/>
    <property type="match status" value="1"/>
</dbReference>
<keyword evidence="5 7" id="KW-1133">Transmembrane helix</keyword>
<evidence type="ECO:0000256" key="6">
    <source>
        <dbReference type="ARBA" id="ARBA00023136"/>
    </source>
</evidence>
<keyword evidence="4 7" id="KW-0812">Transmembrane</keyword>
<dbReference type="InterPro" id="IPR050171">
    <property type="entry name" value="MFS_Transporters"/>
</dbReference>
<feature type="transmembrane region" description="Helical" evidence="7">
    <location>
        <begin position="161"/>
        <end position="182"/>
    </location>
</feature>
<keyword evidence="6 7" id="KW-0472">Membrane</keyword>
<evidence type="ECO:0000256" key="1">
    <source>
        <dbReference type="ARBA" id="ARBA00004651"/>
    </source>
</evidence>
<proteinExistence type="predicted"/>
<dbReference type="PROSITE" id="PS50850">
    <property type="entry name" value="MFS"/>
    <property type="match status" value="1"/>
</dbReference>
<dbReference type="PROSITE" id="PS00216">
    <property type="entry name" value="SUGAR_TRANSPORT_1"/>
    <property type="match status" value="1"/>
</dbReference>
<dbReference type="RefSeq" id="WP_169282755.1">
    <property type="nucleotide sequence ID" value="NZ_CP051680.1"/>
</dbReference>
<evidence type="ECO:0000256" key="5">
    <source>
        <dbReference type="ARBA" id="ARBA00022989"/>
    </source>
</evidence>
<dbReference type="PANTHER" id="PTHR23517">
    <property type="entry name" value="RESISTANCE PROTEIN MDTM, PUTATIVE-RELATED-RELATED"/>
    <property type="match status" value="1"/>
</dbReference>
<sequence length="419" mass="46647">MKIRDWDINLKIRLAGEASFNIILWAFFPFLSIYFAESFGKGWAGILLMLSQALSVIANLFGGYCADRFGRKRMMVIAASGQAVGYGIFALASSPWLPAPILGFVGFSLASMFSSIYYPASQAMVADVVPEEHRAGVFAIFYTTANIAVVIGPLIGSALYLSYPFIVLSAASVICTALATVLSGRVRETLPSHVAERVRQKPNEPWHRFLTDQLRDYKVIISDKVFLLFIIAGVLMSQTFMQLDLLFPVFLKETVPLTTLFSYGDWSWQLTGEKLFGIIVSENGLLVALFTVIVTKWMLGYRDRYVFIGGALFYGLGIWMFGQMSTFWGFTAAIVVFTLAELMSAGPHQAFVSRLAPEHMRGQYFAASSLRFTLGRTIAPMSIPLSSWIGFQWTFAILAGISVLSAVLFNMMFNRYDRQ</sequence>
<dbReference type="EMBL" id="CP051680">
    <property type="protein sequence ID" value="QJD86506.1"/>
    <property type="molecule type" value="Genomic_DNA"/>
</dbReference>
<evidence type="ECO:0000256" key="3">
    <source>
        <dbReference type="ARBA" id="ARBA00022475"/>
    </source>
</evidence>
<evidence type="ECO:0000256" key="2">
    <source>
        <dbReference type="ARBA" id="ARBA00022448"/>
    </source>
</evidence>
<feature type="transmembrane region" description="Helical" evidence="7">
    <location>
        <begin position="74"/>
        <end position="93"/>
    </location>
</feature>
<dbReference type="Gene3D" id="1.20.1250.20">
    <property type="entry name" value="MFS general substrate transporter like domains"/>
    <property type="match status" value="1"/>
</dbReference>
<feature type="transmembrane region" description="Helical" evidence="7">
    <location>
        <begin position="137"/>
        <end position="155"/>
    </location>
</feature>
<reference evidence="9 10" key="1">
    <citation type="submission" date="2020-04" db="EMBL/GenBank/DDBJ databases">
        <title>Genome sequencing of novel species.</title>
        <authorList>
            <person name="Heo J."/>
            <person name="Kim S.-J."/>
            <person name="Kim J.-S."/>
            <person name="Hong S.-B."/>
            <person name="Kwon S.-W."/>
        </authorList>
    </citation>
    <scope>NUCLEOTIDE SEQUENCE [LARGE SCALE GENOMIC DNA]</scope>
    <source>
        <strain evidence="9 10">MFER-1</strain>
    </source>
</reference>
<keyword evidence="10" id="KW-1185">Reference proteome</keyword>
<protein>
    <submittedName>
        <fullName evidence="9">MFS transporter</fullName>
    </submittedName>
</protein>
<gene>
    <name evidence="9" type="ORF">HH215_27295</name>
</gene>
<evidence type="ECO:0000259" key="8">
    <source>
        <dbReference type="PROSITE" id="PS50850"/>
    </source>
</evidence>
<feature type="transmembrane region" description="Helical" evidence="7">
    <location>
        <begin position="42"/>
        <end position="62"/>
    </location>
</feature>
<organism evidence="9 10">
    <name type="scientific">Cohnella herbarum</name>
    <dbReference type="NCBI Taxonomy" id="2728023"/>
    <lineage>
        <taxon>Bacteria</taxon>
        <taxon>Bacillati</taxon>
        <taxon>Bacillota</taxon>
        <taxon>Bacilli</taxon>
        <taxon>Bacillales</taxon>
        <taxon>Paenibacillaceae</taxon>
        <taxon>Cohnella</taxon>
    </lineage>
</organism>
<evidence type="ECO:0000313" key="9">
    <source>
        <dbReference type="EMBL" id="QJD86506.1"/>
    </source>
</evidence>
<feature type="transmembrane region" description="Helical" evidence="7">
    <location>
        <begin position="275"/>
        <end position="293"/>
    </location>
</feature>
<dbReference type="GO" id="GO:0005886">
    <property type="term" value="C:plasma membrane"/>
    <property type="evidence" value="ECO:0007669"/>
    <property type="project" value="UniProtKB-SubCell"/>
</dbReference>
<dbReference type="SUPFAM" id="SSF103473">
    <property type="entry name" value="MFS general substrate transporter"/>
    <property type="match status" value="1"/>
</dbReference>
<dbReference type="PANTHER" id="PTHR23517:SF3">
    <property type="entry name" value="INTEGRAL MEMBRANE TRANSPORT PROTEIN"/>
    <property type="match status" value="1"/>
</dbReference>
<evidence type="ECO:0000256" key="7">
    <source>
        <dbReference type="SAM" id="Phobius"/>
    </source>
</evidence>
<feature type="transmembrane region" description="Helical" evidence="7">
    <location>
        <begin position="12"/>
        <end position="36"/>
    </location>
</feature>
<dbReference type="InterPro" id="IPR036259">
    <property type="entry name" value="MFS_trans_sf"/>
</dbReference>
<accession>A0A7Z2VNY7</accession>
<evidence type="ECO:0000256" key="4">
    <source>
        <dbReference type="ARBA" id="ARBA00022692"/>
    </source>
</evidence>